<name>A0ABX3LXL6_9XANT</name>
<evidence type="ECO:0000313" key="4">
    <source>
        <dbReference type="Proteomes" id="UP000190018"/>
    </source>
</evidence>
<feature type="transmembrane region" description="Helical" evidence="1">
    <location>
        <begin position="84"/>
        <end position="100"/>
    </location>
</feature>
<proteinExistence type="predicted"/>
<feature type="transmembrane region" description="Helical" evidence="1">
    <location>
        <begin position="320"/>
        <end position="344"/>
    </location>
</feature>
<dbReference type="Pfam" id="PF01757">
    <property type="entry name" value="Acyl_transf_3"/>
    <property type="match status" value="1"/>
</dbReference>
<accession>A0ABX3LXL6</accession>
<sequence>MVKNDRLVFLDALRGLAALYVVVFHVMAMPAPAISPGPWLAPVLTAGGNGVALFFVISAFSLCYTMPRHAATGRPMLSFYLHRLFRIAPLFYCWLAFSLYRDGRGTHAGHGWDEIAANVSFTFNLVPGRETGIVWASWAIGVEMLFYAVFPMLFIVVTTMTRALLLALCLLGFAGLAGSGMLGDTGTALIGDYGLLRHLPVFAIGLCTFFAYEKFAAMGTAKAQRWGRLLIATGALGLAATIALHTLADIGSATSWISSGLMYALLLVGLSQSPLRMVVNAVTGFLGKISYSVYLGHPVVIALLIPVFRRIQDTIPNSVVSYAMCAAATLLVTLPIASLTYRFIEVPAIALGRRMGPKVKRMAASTPPASANRQLDRA</sequence>
<gene>
    <name evidence="3" type="ORF">Xant_08760</name>
</gene>
<feature type="transmembrane region" description="Helical" evidence="1">
    <location>
        <begin position="163"/>
        <end position="183"/>
    </location>
</feature>
<feature type="transmembrane region" description="Helical" evidence="1">
    <location>
        <begin position="229"/>
        <end position="247"/>
    </location>
</feature>
<keyword evidence="1" id="KW-1133">Transmembrane helix</keyword>
<keyword evidence="1" id="KW-0812">Transmembrane</keyword>
<dbReference type="RefSeq" id="WP_078590462.1">
    <property type="nucleotide sequence ID" value="NZ_LOJT01000251.1"/>
</dbReference>
<organism evidence="3 4">
    <name type="scientific">Xanthomonas cissicola</name>
    <dbReference type="NCBI Taxonomy" id="86186"/>
    <lineage>
        <taxon>Bacteria</taxon>
        <taxon>Pseudomonadati</taxon>
        <taxon>Pseudomonadota</taxon>
        <taxon>Gammaproteobacteria</taxon>
        <taxon>Lysobacterales</taxon>
        <taxon>Lysobacteraceae</taxon>
        <taxon>Xanthomonas</taxon>
    </lineage>
</organism>
<dbReference type="InterPro" id="IPR050879">
    <property type="entry name" value="Acyltransferase_3"/>
</dbReference>
<feature type="transmembrane region" description="Helical" evidence="1">
    <location>
        <begin position="39"/>
        <end position="64"/>
    </location>
</feature>
<feature type="transmembrane region" description="Helical" evidence="1">
    <location>
        <begin position="291"/>
        <end position="308"/>
    </location>
</feature>
<evidence type="ECO:0000259" key="2">
    <source>
        <dbReference type="Pfam" id="PF01757"/>
    </source>
</evidence>
<dbReference type="PANTHER" id="PTHR23028:SF53">
    <property type="entry name" value="ACYL_TRANSF_3 DOMAIN-CONTAINING PROTEIN"/>
    <property type="match status" value="1"/>
</dbReference>
<protein>
    <recommendedName>
        <fullName evidence="2">Acyltransferase 3 domain-containing protein</fullName>
    </recommendedName>
</protein>
<feature type="domain" description="Acyltransferase 3" evidence="2">
    <location>
        <begin position="8"/>
        <end position="336"/>
    </location>
</feature>
<feature type="transmembrane region" description="Helical" evidence="1">
    <location>
        <begin position="133"/>
        <end position="156"/>
    </location>
</feature>
<dbReference type="Proteomes" id="UP000190018">
    <property type="component" value="Unassembled WGS sequence"/>
</dbReference>
<keyword evidence="4" id="KW-1185">Reference proteome</keyword>
<feature type="transmembrane region" description="Helical" evidence="1">
    <location>
        <begin position="12"/>
        <end position="33"/>
    </location>
</feature>
<dbReference type="EMBL" id="LOJT01000251">
    <property type="protein sequence ID" value="OOW61005.1"/>
    <property type="molecule type" value="Genomic_DNA"/>
</dbReference>
<reference evidence="3 4" key="1">
    <citation type="submission" date="2015-12" db="EMBL/GenBank/DDBJ databases">
        <authorList>
            <person name="Bansal K."/>
            <person name="Midha S."/>
            <person name="Patil P.B."/>
        </authorList>
    </citation>
    <scope>NUCLEOTIDE SEQUENCE [LARGE SCALE GENOMIC DNA]</scope>
    <source>
        <strain evidence="3 4">LMG21719</strain>
    </source>
</reference>
<keyword evidence="1" id="KW-0472">Membrane</keyword>
<comment type="caution">
    <text evidence="3">The sequence shown here is derived from an EMBL/GenBank/DDBJ whole genome shotgun (WGS) entry which is preliminary data.</text>
</comment>
<evidence type="ECO:0000256" key="1">
    <source>
        <dbReference type="SAM" id="Phobius"/>
    </source>
</evidence>
<dbReference type="InterPro" id="IPR002656">
    <property type="entry name" value="Acyl_transf_3_dom"/>
</dbReference>
<dbReference type="PANTHER" id="PTHR23028">
    <property type="entry name" value="ACETYLTRANSFERASE"/>
    <property type="match status" value="1"/>
</dbReference>
<feature type="transmembrane region" description="Helical" evidence="1">
    <location>
        <begin position="253"/>
        <end position="270"/>
    </location>
</feature>
<feature type="transmembrane region" description="Helical" evidence="1">
    <location>
        <begin position="195"/>
        <end position="217"/>
    </location>
</feature>
<evidence type="ECO:0000313" key="3">
    <source>
        <dbReference type="EMBL" id="OOW61005.1"/>
    </source>
</evidence>